<protein>
    <recommendedName>
        <fullName evidence="5">GNAT family N-acetyltransferase</fullName>
    </recommendedName>
</protein>
<evidence type="ECO:0000313" key="2">
    <source>
        <dbReference type="EMBL" id="OTP27871.1"/>
    </source>
</evidence>
<proteinExistence type="predicted"/>
<dbReference type="RefSeq" id="WP_071867479.1">
    <property type="nucleotide sequence ID" value="NZ_BJWA01000017.1"/>
</dbReference>
<dbReference type="GeneID" id="60999854"/>
<evidence type="ECO:0000313" key="1">
    <source>
        <dbReference type="EMBL" id="GEL81064.1"/>
    </source>
</evidence>
<reference evidence="1 4" key="2">
    <citation type="submission" date="2019-07" db="EMBL/GenBank/DDBJ databases">
        <title>Whole genome shotgun sequence of Enterococcus mundtii NBRC 100490.</title>
        <authorList>
            <person name="Hosoyama A."/>
            <person name="Uohara A."/>
            <person name="Ohji S."/>
            <person name="Ichikawa N."/>
        </authorList>
    </citation>
    <scope>NUCLEOTIDE SEQUENCE [LARGE SCALE GENOMIC DNA]</scope>
    <source>
        <strain evidence="1 4">NBRC 100490</strain>
    </source>
</reference>
<gene>
    <name evidence="2" type="ORF">A5802_001607</name>
    <name evidence="1" type="ORF">EMU01_22080</name>
</gene>
<reference evidence="2 3" key="1">
    <citation type="submission" date="2017-05" db="EMBL/GenBank/DDBJ databases">
        <title>The Genome Sequence of Enterococcus mundtii 6B1_DIV0119.</title>
        <authorList>
            <consortium name="The Broad Institute Genomics Platform"/>
            <consortium name="The Broad Institute Genomic Center for Infectious Diseases"/>
            <person name="Earl A."/>
            <person name="Manson A."/>
            <person name="Schwartman J."/>
            <person name="Gilmore M."/>
            <person name="Abouelleil A."/>
            <person name="Cao P."/>
            <person name="Chapman S."/>
            <person name="Cusick C."/>
            <person name="Shea T."/>
            <person name="Young S."/>
            <person name="Neafsey D."/>
            <person name="Nusbaum C."/>
            <person name="Birren B."/>
        </authorList>
    </citation>
    <scope>NUCLEOTIDE SEQUENCE [LARGE SCALE GENOMIC DNA]</scope>
    <source>
        <strain evidence="2 3">6B1_DIV0119</strain>
    </source>
</reference>
<keyword evidence="4" id="KW-1185">Reference proteome</keyword>
<dbReference type="Gene3D" id="3.40.630.30">
    <property type="match status" value="1"/>
</dbReference>
<dbReference type="EMBL" id="NGMS01000001">
    <property type="protein sequence ID" value="OTP27871.1"/>
    <property type="molecule type" value="Genomic_DNA"/>
</dbReference>
<sequence>MIIRPATEADLPMINTLIRQQENRFLEELTLPDINDPLNISFIAAQDDAEKPMIFAFGQARQIETTDADQQTGELIQTIFVAVDHERTVAAQFMEQWLLEAKKRKIKRVDFNSF</sequence>
<accession>A0A1I4KMN0</accession>
<dbReference type="EMBL" id="BJWA01000017">
    <property type="protein sequence ID" value="GEL81064.1"/>
    <property type="molecule type" value="Genomic_DNA"/>
</dbReference>
<evidence type="ECO:0000313" key="4">
    <source>
        <dbReference type="Proteomes" id="UP000321175"/>
    </source>
</evidence>
<comment type="caution">
    <text evidence="2">The sequence shown here is derived from an EMBL/GenBank/DDBJ whole genome shotgun (WGS) entry which is preliminary data.</text>
</comment>
<dbReference type="AlphaFoldDB" id="A0A1I4KMN0"/>
<dbReference type="Proteomes" id="UP000321175">
    <property type="component" value="Unassembled WGS sequence"/>
</dbReference>
<evidence type="ECO:0000313" key="3">
    <source>
        <dbReference type="Proteomes" id="UP000195024"/>
    </source>
</evidence>
<name>A0A1I4KMN0_ENTMU</name>
<organism evidence="2 3">
    <name type="scientific">Enterococcus mundtii</name>
    <dbReference type="NCBI Taxonomy" id="53346"/>
    <lineage>
        <taxon>Bacteria</taxon>
        <taxon>Bacillati</taxon>
        <taxon>Bacillota</taxon>
        <taxon>Bacilli</taxon>
        <taxon>Lactobacillales</taxon>
        <taxon>Enterococcaceae</taxon>
        <taxon>Enterococcus</taxon>
    </lineage>
</organism>
<evidence type="ECO:0008006" key="5">
    <source>
        <dbReference type="Google" id="ProtNLM"/>
    </source>
</evidence>
<dbReference type="Proteomes" id="UP000195024">
    <property type="component" value="Unassembled WGS sequence"/>
</dbReference>